<organism evidence="1 2">
    <name type="scientific">Sphaerotilus mobilis</name>
    <dbReference type="NCBI Taxonomy" id="47994"/>
    <lineage>
        <taxon>Bacteria</taxon>
        <taxon>Pseudomonadati</taxon>
        <taxon>Pseudomonadota</taxon>
        <taxon>Betaproteobacteria</taxon>
        <taxon>Burkholderiales</taxon>
        <taxon>Sphaerotilaceae</taxon>
        <taxon>Sphaerotilus</taxon>
    </lineage>
</organism>
<keyword evidence="1" id="KW-0282">Flagellum</keyword>
<keyword evidence="1" id="KW-0969">Cilium</keyword>
<comment type="caution">
    <text evidence="1">The sequence shown here is derived from an EMBL/GenBank/DDBJ whole genome shotgun (WGS) entry which is preliminary data.</text>
</comment>
<dbReference type="Proteomes" id="UP000293433">
    <property type="component" value="Unassembled WGS sequence"/>
</dbReference>
<name>A0A4V2EX62_9BURK</name>
<reference evidence="1 2" key="1">
    <citation type="submission" date="2019-02" db="EMBL/GenBank/DDBJ databases">
        <title>Genomic Encyclopedia of Type Strains, Phase IV (KMG-IV): sequencing the most valuable type-strain genomes for metagenomic binning, comparative biology and taxonomic classification.</title>
        <authorList>
            <person name="Goeker M."/>
        </authorList>
    </citation>
    <scope>NUCLEOTIDE SEQUENCE [LARGE SCALE GENOMIC DNA]</scope>
    <source>
        <strain evidence="1 2">DSM 10617</strain>
    </source>
</reference>
<dbReference type="EMBL" id="SGWV01000007">
    <property type="protein sequence ID" value="RZS58380.1"/>
    <property type="molecule type" value="Genomic_DNA"/>
</dbReference>
<proteinExistence type="predicted"/>
<sequence>MASKIQHAAAPSIDTLLGQPGLRRNHPADQADGLRRLFSQRSLRFIPVVSNPFIAHGGVLIERLCSALELMELDTLLVDASERGAPPEELASFDLAEGIEPLSKRVHYLAARGLPVRWVDSRGSTRGFLDAVVDAAPQVQVVLVHASATEIARLFGRGDAALSRPRPIVLCDDQPDAMTHAYAAMKVFAQRADWLSHDLLLCAPPESPRAQAVADRLAHCADLFLGGVQHSSVRVDPAEPPTAVPSRALMALVEAALAAAAVLAASEQDHAGLRSALPAPRLSMS</sequence>
<keyword evidence="1" id="KW-0966">Cell projection</keyword>
<protein>
    <submittedName>
        <fullName evidence="1">Flagellar biosynthesis protein FlhG</fullName>
    </submittedName>
</protein>
<accession>A0A4V2EX62</accession>
<dbReference type="RefSeq" id="WP_242615392.1">
    <property type="nucleotide sequence ID" value="NZ_SGWV01000007.1"/>
</dbReference>
<gene>
    <name evidence="1" type="ORF">EV685_0672</name>
</gene>
<dbReference type="AlphaFoldDB" id="A0A4V2EX62"/>
<evidence type="ECO:0000313" key="1">
    <source>
        <dbReference type="EMBL" id="RZS58380.1"/>
    </source>
</evidence>
<keyword evidence="2" id="KW-1185">Reference proteome</keyword>
<evidence type="ECO:0000313" key="2">
    <source>
        <dbReference type="Proteomes" id="UP000293433"/>
    </source>
</evidence>